<evidence type="ECO:0000256" key="2">
    <source>
        <dbReference type="ARBA" id="ARBA00022475"/>
    </source>
</evidence>
<keyword evidence="8" id="KW-1185">Reference proteome</keyword>
<keyword evidence="4 6" id="KW-1133">Transmembrane helix</keyword>
<evidence type="ECO:0000256" key="5">
    <source>
        <dbReference type="ARBA" id="ARBA00023136"/>
    </source>
</evidence>
<dbReference type="PANTHER" id="PTHR30250:SF11">
    <property type="entry name" value="O-ANTIGEN TRANSPORTER-RELATED"/>
    <property type="match status" value="1"/>
</dbReference>
<feature type="transmembrane region" description="Helical" evidence="6">
    <location>
        <begin position="32"/>
        <end position="52"/>
    </location>
</feature>
<feature type="transmembrane region" description="Helical" evidence="6">
    <location>
        <begin position="197"/>
        <end position="219"/>
    </location>
</feature>
<name>A0ABP1C744_9GAMM</name>
<dbReference type="InterPro" id="IPR050833">
    <property type="entry name" value="Poly_Biosynth_Transport"/>
</dbReference>
<keyword evidence="5 6" id="KW-0472">Membrane</keyword>
<keyword evidence="2" id="KW-1003">Cell membrane</keyword>
<dbReference type="EMBL" id="OZ026884">
    <property type="protein sequence ID" value="CAL1240065.1"/>
    <property type="molecule type" value="Genomic_DNA"/>
</dbReference>
<reference evidence="7 8" key="1">
    <citation type="submission" date="2024-04" db="EMBL/GenBank/DDBJ databases">
        <authorList>
            <person name="Cremers G."/>
        </authorList>
    </citation>
    <scope>NUCLEOTIDE SEQUENCE [LARGE SCALE GENOMIC DNA]</scope>
    <source>
        <strain evidence="7">MeCH1-AG</strain>
    </source>
</reference>
<feature type="transmembrane region" description="Helical" evidence="6">
    <location>
        <begin position="400"/>
        <end position="419"/>
    </location>
</feature>
<feature type="transmembrane region" description="Helical" evidence="6">
    <location>
        <begin position="166"/>
        <end position="185"/>
    </location>
</feature>
<keyword evidence="3 6" id="KW-0812">Transmembrane</keyword>
<proteinExistence type="predicted"/>
<evidence type="ECO:0000256" key="6">
    <source>
        <dbReference type="SAM" id="Phobius"/>
    </source>
</evidence>
<evidence type="ECO:0000313" key="7">
    <source>
        <dbReference type="EMBL" id="CAL1240065.1"/>
    </source>
</evidence>
<gene>
    <name evidence="7" type="ORF">MECH1_V1_1289</name>
</gene>
<dbReference type="PANTHER" id="PTHR30250">
    <property type="entry name" value="PST FAMILY PREDICTED COLANIC ACID TRANSPORTER"/>
    <property type="match status" value="1"/>
</dbReference>
<feature type="transmembrane region" description="Helical" evidence="6">
    <location>
        <begin position="64"/>
        <end position="87"/>
    </location>
</feature>
<accession>A0ABP1C744</accession>
<feature type="transmembrane region" description="Helical" evidence="6">
    <location>
        <begin position="306"/>
        <end position="329"/>
    </location>
</feature>
<dbReference type="Proteomes" id="UP001497493">
    <property type="component" value="Chromosome"/>
</dbReference>
<comment type="subcellular location">
    <subcellularLocation>
        <location evidence="1">Cell membrane</location>
        <topology evidence="1">Multi-pass membrane protein</topology>
    </subcellularLocation>
</comment>
<dbReference type="InterPro" id="IPR002797">
    <property type="entry name" value="Polysacc_synth"/>
</dbReference>
<organism evidence="7 8">
    <name type="scientific">Candidatus Methylocalor cossyra</name>
    <dbReference type="NCBI Taxonomy" id="3108543"/>
    <lineage>
        <taxon>Bacteria</taxon>
        <taxon>Pseudomonadati</taxon>
        <taxon>Pseudomonadota</taxon>
        <taxon>Gammaproteobacteria</taxon>
        <taxon>Methylococcales</taxon>
        <taxon>Methylococcaceae</taxon>
        <taxon>Candidatus Methylocalor</taxon>
    </lineage>
</organism>
<dbReference type="RefSeq" id="WP_348759579.1">
    <property type="nucleotide sequence ID" value="NZ_OZ026884.1"/>
</dbReference>
<evidence type="ECO:0000256" key="1">
    <source>
        <dbReference type="ARBA" id="ARBA00004651"/>
    </source>
</evidence>
<sequence>MITRPERDAAGVALRSCRRSLYRPGRLARHTGILLVGLGVRTAAQGLLFILLAQALGARGYGEFVAALAVATLFAPLVGCGATALMVRATARRSESFPVEFGRGLKLIGLTGVPLVGVVLGAAPWALGPTCSWGILVPVTVAELLCAPLVEFGGGAFQALERPVRAAILFSALAVLRLGGLLVLLDQGAPLRPEAWAVWHLAASALAAAWAMRSAAGLGRPRWSGGLRRAAQEGFFFALGGASHRAQADLDKAILARFDGAGATGVYSAAYRFADLATLPVQALLAASLARFFRVGEGGTRASLRYAVGLLPVPVAYALLAGLTLALGADFLPRLLGPSFAGAAEVVRWLAPLPLVTLLRSFLATVAGASDRQRLNGIVHGLGATCNAGLNLLWIPLWGWRGAVLATFASEGLMILLLLRDAGRR</sequence>
<protein>
    <submittedName>
        <fullName evidence="7">Polysacc_synt_C domain-containing protein</fullName>
    </submittedName>
</protein>
<evidence type="ECO:0000256" key="4">
    <source>
        <dbReference type="ARBA" id="ARBA00022989"/>
    </source>
</evidence>
<feature type="transmembrane region" description="Helical" evidence="6">
    <location>
        <begin position="107"/>
        <end position="127"/>
    </location>
</feature>
<evidence type="ECO:0000313" key="8">
    <source>
        <dbReference type="Proteomes" id="UP001497493"/>
    </source>
</evidence>
<feature type="transmembrane region" description="Helical" evidence="6">
    <location>
        <begin position="133"/>
        <end position="154"/>
    </location>
</feature>
<dbReference type="Pfam" id="PF01943">
    <property type="entry name" value="Polysacc_synt"/>
    <property type="match status" value="1"/>
</dbReference>
<evidence type="ECO:0000256" key="3">
    <source>
        <dbReference type="ARBA" id="ARBA00022692"/>
    </source>
</evidence>